<evidence type="ECO:0000313" key="1">
    <source>
        <dbReference type="Ensembl" id="ENSPNYP00000006227.1"/>
    </source>
</evidence>
<dbReference type="STRING" id="303518.ENSPNYP00000006227"/>
<accession>A0A3B4F6Q3</accession>
<protein>
    <submittedName>
        <fullName evidence="1">Uncharacterized protein</fullName>
    </submittedName>
</protein>
<dbReference type="Ensembl" id="ENSPNYT00000006386.1">
    <property type="protein sequence ID" value="ENSPNYP00000006227.1"/>
    <property type="gene ID" value="ENSPNYG00000004806.1"/>
</dbReference>
<reference evidence="1" key="1">
    <citation type="submission" date="2023-09" db="UniProtKB">
        <authorList>
            <consortium name="Ensembl"/>
        </authorList>
    </citation>
    <scope>IDENTIFICATION</scope>
</reference>
<dbReference type="GeneTree" id="ENSGT00940000177046"/>
<proteinExistence type="predicted"/>
<sequence>MNITKNSKRPMLNKAGSDIIKANKSVRIPLALLIRRRTRPIRASRMTLNKVGERKYFSIISERNKPKERNEKIKHWMTDYCNIKNVSERNCKWR</sequence>
<organism evidence="1">
    <name type="scientific">Pundamilia nyererei</name>
    <dbReference type="NCBI Taxonomy" id="303518"/>
    <lineage>
        <taxon>Eukaryota</taxon>
        <taxon>Metazoa</taxon>
        <taxon>Chordata</taxon>
        <taxon>Craniata</taxon>
        <taxon>Vertebrata</taxon>
        <taxon>Euteleostomi</taxon>
        <taxon>Actinopterygii</taxon>
        <taxon>Neopterygii</taxon>
        <taxon>Teleostei</taxon>
        <taxon>Neoteleostei</taxon>
        <taxon>Acanthomorphata</taxon>
        <taxon>Ovalentaria</taxon>
        <taxon>Cichlomorphae</taxon>
        <taxon>Cichliformes</taxon>
        <taxon>Cichlidae</taxon>
        <taxon>African cichlids</taxon>
        <taxon>Pseudocrenilabrinae</taxon>
        <taxon>Haplochromini</taxon>
        <taxon>Pundamilia</taxon>
    </lineage>
</organism>
<dbReference type="AlphaFoldDB" id="A0A3B4F6Q3"/>
<name>A0A3B4F6Q3_9CICH</name>